<dbReference type="GO" id="GO:0005525">
    <property type="term" value="F:GTP binding"/>
    <property type="evidence" value="ECO:0007669"/>
    <property type="project" value="UniProtKB-KW"/>
</dbReference>
<protein>
    <recommendedName>
        <fullName evidence="6">ADP-ribosylation factor-like protein 1</fullName>
    </recommendedName>
</protein>
<evidence type="ECO:0000313" key="10">
    <source>
        <dbReference type="EMBL" id="KIP09173.1"/>
    </source>
</evidence>
<dbReference type="SMART" id="SM00177">
    <property type="entry name" value="ARF"/>
    <property type="match status" value="1"/>
</dbReference>
<dbReference type="GO" id="GO:0003924">
    <property type="term" value="F:GTPase activity"/>
    <property type="evidence" value="ECO:0007669"/>
    <property type="project" value="InterPro"/>
</dbReference>
<dbReference type="PROSITE" id="PS51417">
    <property type="entry name" value="ARF"/>
    <property type="match status" value="1"/>
</dbReference>
<dbReference type="PRINTS" id="PR00328">
    <property type="entry name" value="SAR1GTPBP"/>
</dbReference>
<evidence type="ECO:0000256" key="5">
    <source>
        <dbReference type="ARBA" id="ARBA00023288"/>
    </source>
</evidence>
<dbReference type="GO" id="GO:0046872">
    <property type="term" value="F:metal ion binding"/>
    <property type="evidence" value="ECO:0007669"/>
    <property type="project" value="UniProtKB-KW"/>
</dbReference>
<keyword evidence="4 7" id="KW-0342">GTP-binding</keyword>
<sequence>MGLSFSSLFSSLAWWSKDKDVRILMLGLDSAGKTTILYRLQIGEVVSTIPTIGFNVETVEYKNIKFQVWDLGGQSSIRPYWRCYFPNTSAIIYVIDSSDRDRMDTSRSELLTMLSEEELNGVPLLVFCNKQDIEGALRPEEISERLGLVGEKGREWSVRGSCATKGEGLEDGLDWLVNAIQKK</sequence>
<dbReference type="PANTHER" id="PTHR11711">
    <property type="entry name" value="ADP RIBOSYLATION FACTOR-RELATED"/>
    <property type="match status" value="1"/>
</dbReference>
<evidence type="ECO:0000256" key="3">
    <source>
        <dbReference type="ARBA" id="ARBA00022741"/>
    </source>
</evidence>
<evidence type="ECO:0000256" key="4">
    <source>
        <dbReference type="ARBA" id="ARBA00023134"/>
    </source>
</evidence>
<keyword evidence="3 7" id="KW-0547">Nucleotide-binding</keyword>
<dbReference type="OrthoDB" id="2011769at2759"/>
<evidence type="ECO:0000256" key="1">
    <source>
        <dbReference type="ARBA" id="ARBA00010290"/>
    </source>
</evidence>
<dbReference type="FunFam" id="3.40.50.300:FF:000306">
    <property type="entry name" value="ADP-ribosylation factor-like protein 1"/>
    <property type="match status" value="1"/>
</dbReference>
<keyword evidence="5" id="KW-0449">Lipoprotein</keyword>
<dbReference type="Gene3D" id="3.40.50.300">
    <property type="entry name" value="P-loop containing nucleotide triphosphate hydrolases"/>
    <property type="match status" value="1"/>
</dbReference>
<dbReference type="Pfam" id="PF00025">
    <property type="entry name" value="Arf"/>
    <property type="match status" value="1"/>
</dbReference>
<dbReference type="InterPro" id="IPR027417">
    <property type="entry name" value="P-loop_NTPase"/>
</dbReference>
<gene>
    <name evidence="10" type="ORF">PHLGIDRAFT_86999</name>
</gene>
<feature type="binding site" evidence="7">
    <location>
        <begin position="129"/>
        <end position="132"/>
    </location>
    <ligand>
        <name>GTP</name>
        <dbReference type="ChEBI" id="CHEBI:37565"/>
    </ligand>
</feature>
<keyword evidence="2" id="KW-0519">Myristate</keyword>
<evidence type="ECO:0000256" key="9">
    <source>
        <dbReference type="RuleBase" id="RU003925"/>
    </source>
</evidence>
<dbReference type="CDD" id="cd04151">
    <property type="entry name" value="Arl1"/>
    <property type="match status" value="1"/>
</dbReference>
<dbReference type="InterPro" id="IPR005225">
    <property type="entry name" value="Small_GTP-bd"/>
</dbReference>
<evidence type="ECO:0000313" key="11">
    <source>
        <dbReference type="Proteomes" id="UP000053257"/>
    </source>
</evidence>
<dbReference type="InterPro" id="IPR006689">
    <property type="entry name" value="Small_GTPase_ARF/SAR"/>
</dbReference>
<evidence type="ECO:0000256" key="2">
    <source>
        <dbReference type="ARBA" id="ARBA00022707"/>
    </source>
</evidence>
<proteinExistence type="inferred from homology"/>
<organism evidence="10 11">
    <name type="scientific">Phlebiopsis gigantea (strain 11061_1 CR5-6)</name>
    <name type="common">White-rot fungus</name>
    <name type="synonym">Peniophora gigantea</name>
    <dbReference type="NCBI Taxonomy" id="745531"/>
    <lineage>
        <taxon>Eukaryota</taxon>
        <taxon>Fungi</taxon>
        <taxon>Dikarya</taxon>
        <taxon>Basidiomycota</taxon>
        <taxon>Agaricomycotina</taxon>
        <taxon>Agaricomycetes</taxon>
        <taxon>Polyporales</taxon>
        <taxon>Phanerochaetaceae</taxon>
        <taxon>Phlebiopsis</taxon>
    </lineage>
</organism>
<dbReference type="NCBIfam" id="TIGR00231">
    <property type="entry name" value="small_GTP"/>
    <property type="match status" value="1"/>
</dbReference>
<comment type="similarity">
    <text evidence="1 9">Belongs to the small GTPase superfamily. Arf family.</text>
</comment>
<dbReference type="STRING" id="745531.A0A0C3PQ47"/>
<keyword evidence="8" id="KW-0479">Metal-binding</keyword>
<feature type="binding site" evidence="7">
    <location>
        <position position="73"/>
    </location>
    <ligand>
        <name>GTP</name>
        <dbReference type="ChEBI" id="CHEBI:37565"/>
    </ligand>
</feature>
<accession>A0A0C3PQ47</accession>
<keyword evidence="8" id="KW-0460">Magnesium</keyword>
<dbReference type="AlphaFoldDB" id="A0A0C3PQ47"/>
<keyword evidence="11" id="KW-1185">Reference proteome</keyword>
<name>A0A0C3PQ47_PHLG1</name>
<dbReference type="SUPFAM" id="SSF52540">
    <property type="entry name" value="P-loop containing nucleoside triphosphate hydrolases"/>
    <property type="match status" value="1"/>
</dbReference>
<evidence type="ECO:0000256" key="8">
    <source>
        <dbReference type="PIRSR" id="PIRSR606689-2"/>
    </source>
</evidence>
<feature type="binding site" evidence="8">
    <location>
        <position position="34"/>
    </location>
    <ligand>
        <name>Mg(2+)</name>
        <dbReference type="ChEBI" id="CHEBI:18420"/>
    </ligand>
</feature>
<evidence type="ECO:0000256" key="6">
    <source>
        <dbReference type="ARBA" id="ARBA00040615"/>
    </source>
</evidence>
<reference evidence="10 11" key="1">
    <citation type="journal article" date="2014" name="PLoS Genet.">
        <title>Analysis of the Phlebiopsis gigantea genome, transcriptome and secretome provides insight into its pioneer colonization strategies of wood.</title>
        <authorList>
            <person name="Hori C."/>
            <person name="Ishida T."/>
            <person name="Igarashi K."/>
            <person name="Samejima M."/>
            <person name="Suzuki H."/>
            <person name="Master E."/>
            <person name="Ferreira P."/>
            <person name="Ruiz-Duenas F.J."/>
            <person name="Held B."/>
            <person name="Canessa P."/>
            <person name="Larrondo L.F."/>
            <person name="Schmoll M."/>
            <person name="Druzhinina I.S."/>
            <person name="Kubicek C.P."/>
            <person name="Gaskell J.A."/>
            <person name="Kersten P."/>
            <person name="St John F."/>
            <person name="Glasner J."/>
            <person name="Sabat G."/>
            <person name="Splinter BonDurant S."/>
            <person name="Syed K."/>
            <person name="Yadav J."/>
            <person name="Mgbeahuruike A.C."/>
            <person name="Kovalchuk A."/>
            <person name="Asiegbu F.O."/>
            <person name="Lackner G."/>
            <person name="Hoffmeister D."/>
            <person name="Rencoret J."/>
            <person name="Gutierrez A."/>
            <person name="Sun H."/>
            <person name="Lindquist E."/>
            <person name="Barry K."/>
            <person name="Riley R."/>
            <person name="Grigoriev I.V."/>
            <person name="Henrissat B."/>
            <person name="Kues U."/>
            <person name="Berka R.M."/>
            <person name="Martinez A.T."/>
            <person name="Covert S.F."/>
            <person name="Blanchette R.A."/>
            <person name="Cullen D."/>
        </authorList>
    </citation>
    <scope>NUCLEOTIDE SEQUENCE [LARGE SCALE GENOMIC DNA]</scope>
    <source>
        <strain evidence="10 11">11061_1 CR5-6</strain>
    </source>
</reference>
<dbReference type="HOGENOM" id="CLU_040729_9_3_1"/>
<dbReference type="InterPro" id="IPR024156">
    <property type="entry name" value="Small_GTPase_ARF"/>
</dbReference>
<feature type="binding site" evidence="8">
    <location>
        <position position="51"/>
    </location>
    <ligand>
        <name>Mg(2+)</name>
        <dbReference type="ChEBI" id="CHEBI:18420"/>
    </ligand>
</feature>
<dbReference type="EMBL" id="KN840469">
    <property type="protein sequence ID" value="KIP09173.1"/>
    <property type="molecule type" value="Genomic_DNA"/>
</dbReference>
<dbReference type="SMART" id="SM00178">
    <property type="entry name" value="SAR"/>
    <property type="match status" value="1"/>
</dbReference>
<dbReference type="Proteomes" id="UP000053257">
    <property type="component" value="Unassembled WGS sequence"/>
</dbReference>
<evidence type="ECO:0000256" key="7">
    <source>
        <dbReference type="PIRSR" id="PIRSR606689-1"/>
    </source>
</evidence>
<feature type="binding site" evidence="7">
    <location>
        <begin position="27"/>
        <end position="34"/>
    </location>
    <ligand>
        <name>GTP</name>
        <dbReference type="ChEBI" id="CHEBI:37565"/>
    </ligand>
</feature>